<dbReference type="RefSeq" id="XP_046073047.1">
    <property type="nucleotide sequence ID" value="XM_046215872.1"/>
</dbReference>
<evidence type="ECO:0000313" key="1">
    <source>
        <dbReference type="EMBL" id="KAH8698583.1"/>
    </source>
</evidence>
<dbReference type="Pfam" id="PF13669">
    <property type="entry name" value="Glyoxalase_4"/>
    <property type="match status" value="1"/>
</dbReference>
<name>A0AAD4KWP9_9EURO</name>
<organism evidence="1 2">
    <name type="scientific">Talaromyces proteolyticus</name>
    <dbReference type="NCBI Taxonomy" id="1131652"/>
    <lineage>
        <taxon>Eukaryota</taxon>
        <taxon>Fungi</taxon>
        <taxon>Dikarya</taxon>
        <taxon>Ascomycota</taxon>
        <taxon>Pezizomycotina</taxon>
        <taxon>Eurotiomycetes</taxon>
        <taxon>Eurotiomycetidae</taxon>
        <taxon>Eurotiales</taxon>
        <taxon>Trichocomaceae</taxon>
        <taxon>Talaromyces</taxon>
        <taxon>Talaromyces sect. Bacilispori</taxon>
    </lineage>
</organism>
<dbReference type="InterPro" id="IPR029068">
    <property type="entry name" value="Glyas_Bleomycin-R_OHBP_Dase"/>
</dbReference>
<dbReference type="EMBL" id="JAJTJA010000005">
    <property type="protein sequence ID" value="KAH8698583.1"/>
    <property type="molecule type" value="Genomic_DNA"/>
</dbReference>
<sequence>MKSFVGNTIEICIATRDHKHTIEGILRFGIGPWKTYTFNPENTTNQTYRGKPSPFTMKVCFAQTQNIAYEIIQPISGPNIFDEFLDKHGEGVHHIAFDCNGIPWEERVAGFKERGFQVAQSGSWEGKCHFAYLDSEDATTTCFETILFEEGGRIL</sequence>
<dbReference type="Proteomes" id="UP001201262">
    <property type="component" value="Unassembled WGS sequence"/>
</dbReference>
<comment type="caution">
    <text evidence="1">The sequence shown here is derived from an EMBL/GenBank/DDBJ whole genome shotgun (WGS) entry which is preliminary data.</text>
</comment>
<reference evidence="1" key="1">
    <citation type="submission" date="2021-12" db="EMBL/GenBank/DDBJ databases">
        <title>Convergent genome expansion in fungi linked to evolution of root-endophyte symbiosis.</title>
        <authorList>
            <consortium name="DOE Joint Genome Institute"/>
            <person name="Ke Y.-H."/>
            <person name="Bonito G."/>
            <person name="Liao H.-L."/>
            <person name="Looney B."/>
            <person name="Rojas-Flechas A."/>
            <person name="Nash J."/>
            <person name="Hameed K."/>
            <person name="Schadt C."/>
            <person name="Martin F."/>
            <person name="Crous P.W."/>
            <person name="Miettinen O."/>
            <person name="Magnuson J.K."/>
            <person name="Labbe J."/>
            <person name="Jacobson D."/>
            <person name="Doktycz M.J."/>
            <person name="Veneault-Fourrey C."/>
            <person name="Kuo A."/>
            <person name="Mondo S."/>
            <person name="Calhoun S."/>
            <person name="Riley R."/>
            <person name="Ohm R."/>
            <person name="LaButti K."/>
            <person name="Andreopoulos B."/>
            <person name="Pangilinan J."/>
            <person name="Nolan M."/>
            <person name="Tritt A."/>
            <person name="Clum A."/>
            <person name="Lipzen A."/>
            <person name="Daum C."/>
            <person name="Barry K."/>
            <person name="Grigoriev I.V."/>
            <person name="Vilgalys R."/>
        </authorList>
    </citation>
    <scope>NUCLEOTIDE SEQUENCE</scope>
    <source>
        <strain evidence="1">PMI_201</strain>
    </source>
</reference>
<accession>A0AAD4KWP9</accession>
<gene>
    <name evidence="1" type="ORF">BGW36DRAFT_376414</name>
</gene>
<dbReference type="GeneID" id="70246159"/>
<evidence type="ECO:0000313" key="2">
    <source>
        <dbReference type="Proteomes" id="UP001201262"/>
    </source>
</evidence>
<dbReference type="SUPFAM" id="SSF54593">
    <property type="entry name" value="Glyoxalase/Bleomycin resistance protein/Dihydroxybiphenyl dioxygenase"/>
    <property type="match status" value="1"/>
</dbReference>
<keyword evidence="2" id="KW-1185">Reference proteome</keyword>
<dbReference type="Gene3D" id="3.10.180.10">
    <property type="entry name" value="2,3-Dihydroxybiphenyl 1,2-Dioxygenase, domain 1"/>
    <property type="match status" value="1"/>
</dbReference>
<protein>
    <submittedName>
        <fullName evidence="1">Glyoxalase/Bleomycin resistance protein/Dioxygenase superfamily-domain-containing protein</fullName>
    </submittedName>
</protein>
<dbReference type="AlphaFoldDB" id="A0AAD4KWP9"/>
<proteinExistence type="predicted"/>